<dbReference type="InterPro" id="IPR054612">
    <property type="entry name" value="Phage_capsid-like_C"/>
</dbReference>
<evidence type="ECO:0000313" key="4">
    <source>
        <dbReference type="Proteomes" id="UP000070080"/>
    </source>
</evidence>
<dbReference type="SUPFAM" id="SSF56563">
    <property type="entry name" value="Major capsid protein gp5"/>
    <property type="match status" value="1"/>
</dbReference>
<dbReference type="NCBIfam" id="TIGR01554">
    <property type="entry name" value="major_cap_HK97"/>
    <property type="match status" value="1"/>
</dbReference>
<name>A0A133Y7P3_9FIRM</name>
<dbReference type="Proteomes" id="UP000070080">
    <property type="component" value="Unassembled WGS sequence"/>
</dbReference>
<evidence type="ECO:0000259" key="2">
    <source>
        <dbReference type="Pfam" id="PF05065"/>
    </source>
</evidence>
<proteinExistence type="predicted"/>
<protein>
    <submittedName>
        <fullName evidence="3">Phage capsid family protein</fullName>
    </submittedName>
</protein>
<dbReference type="EMBL" id="LSCV01000042">
    <property type="protein sequence ID" value="KXB39224.1"/>
    <property type="molecule type" value="Genomic_DNA"/>
</dbReference>
<dbReference type="InterPro" id="IPR024455">
    <property type="entry name" value="Phage_capsid"/>
</dbReference>
<keyword evidence="4" id="KW-1185">Reference proteome</keyword>
<evidence type="ECO:0000313" key="3">
    <source>
        <dbReference type="EMBL" id="KXB39224.1"/>
    </source>
</evidence>
<accession>A0A133Y7P3</accession>
<evidence type="ECO:0000256" key="1">
    <source>
        <dbReference type="ARBA" id="ARBA00004328"/>
    </source>
</evidence>
<gene>
    <name evidence="3" type="ORF">HMPREF1872_01256</name>
</gene>
<sequence length="317" mass="36060">MIMINRDIEKEMKLASQDYHSTFWNVLRNASGNANTIERKLRHRYTDAYDLPTSSLVKLEAKLANKSNLRKLCTVVKAHSQASKLFIYEASPFTKWVKDYDTSIMTHMPIKDGFKRIDVTDYTLVNLIRLGTDFTADLDFDIEEFITSELTKQFILSESEAFINGDGITKPTGILSDTSGAEVAVQAKEISADTIKRLFFSLDSKYRENATWLMNDETALYLQTLKDTTGAYILPDFDGNLMGRPVVIDKAMPSYQKGAKVIAFGDFSNYWIIERHNPTIKVLNEIFSLIDQIGYLSFEYLDGKLVHPEAIKVLQLS</sequence>
<dbReference type="PATRIC" id="fig|1497955.3.peg.1222"/>
<dbReference type="STRING" id="1497955.HMPREF1872_01256"/>
<dbReference type="Gene3D" id="3.30.2320.10">
    <property type="entry name" value="hypothetical protein PF0899 domain"/>
    <property type="match status" value="1"/>
</dbReference>
<reference evidence="4" key="1">
    <citation type="submission" date="2016-01" db="EMBL/GenBank/DDBJ databases">
        <authorList>
            <person name="Mitreva M."/>
            <person name="Pepin K.H."/>
            <person name="Mihindukulasuriya K.A."/>
            <person name="Fulton R."/>
            <person name="Fronick C."/>
            <person name="O'Laughlin M."/>
            <person name="Miner T."/>
            <person name="Herter B."/>
            <person name="Rosa B.A."/>
            <person name="Cordes M."/>
            <person name="Tomlinson C."/>
            <person name="Wollam A."/>
            <person name="Palsikar V.B."/>
            <person name="Mardis E.R."/>
            <person name="Wilson R.K."/>
        </authorList>
    </citation>
    <scope>NUCLEOTIDE SEQUENCE [LARGE SCALE GENOMIC DNA]</scope>
    <source>
        <strain evidence="4">KA00274</strain>
    </source>
</reference>
<comment type="caution">
    <text evidence="3">The sequence shown here is derived from an EMBL/GenBank/DDBJ whole genome shotgun (WGS) entry which is preliminary data.</text>
</comment>
<comment type="subcellular location">
    <subcellularLocation>
        <location evidence="1">Virion</location>
    </subcellularLocation>
</comment>
<dbReference type="Pfam" id="PF05065">
    <property type="entry name" value="Phage_capsid"/>
    <property type="match status" value="1"/>
</dbReference>
<feature type="domain" description="Phage capsid-like C-terminal" evidence="2">
    <location>
        <begin position="60"/>
        <end position="315"/>
    </location>
</feature>
<dbReference type="AlphaFoldDB" id="A0A133Y7P3"/>
<organism evidence="3 4">
    <name type="scientific">Amygdalobacter nucleatus</name>
    <dbReference type="NCBI Taxonomy" id="3029274"/>
    <lineage>
        <taxon>Bacteria</taxon>
        <taxon>Bacillati</taxon>
        <taxon>Bacillota</taxon>
        <taxon>Clostridia</taxon>
        <taxon>Eubacteriales</taxon>
        <taxon>Oscillospiraceae</taxon>
        <taxon>Amygdalobacter</taxon>
    </lineage>
</organism>